<feature type="compositionally biased region" description="Polar residues" evidence="1">
    <location>
        <begin position="203"/>
        <end position="214"/>
    </location>
</feature>
<protein>
    <submittedName>
        <fullName evidence="3">TerD family protein</fullName>
    </submittedName>
</protein>
<dbReference type="PANTHER" id="PTHR32097:SF3">
    <property type="entry name" value="TELLURITE RESISTANCE PROTEIN"/>
    <property type="match status" value="1"/>
</dbReference>
<evidence type="ECO:0000259" key="2">
    <source>
        <dbReference type="Pfam" id="PF02342"/>
    </source>
</evidence>
<dbReference type="PANTHER" id="PTHR32097">
    <property type="entry name" value="CAMP-BINDING PROTEIN 1-RELATED"/>
    <property type="match status" value="1"/>
</dbReference>
<sequence length="412" mass="44385">MPEVIRGQRLKLADLTPALQLELAVQLQGPAPAYDVSVMGLDQAGKLSDDRYMVFYNQPRSPEGAVQLQGNAAGETRFAVDLSRLPGTVPRLMITASVEGSTFGQLGSGTLLLRSGGQELARFRVAGQDFGTERAVILGELYFRDGWRFSAVGQGFAGGLDALVKAYGGEVSAPAPRPQPPTPAPPPPPPSRVDVSRPAAATAPTSRVSLSKVTLEKQGQTASISLSKTGGVQPVRVNLNWERNTVAPRRGLLGLLGGGSAEADLDLGCMYRLKDGQAGVVQALGNRFGAQHAPPYIHLDKDDRSGSAQDGENLVVQRPDLIDQVLVFAYIYEGTSTFSSVQGRLNIQDVQGNEIFMRLNNPDPRHTFCAIALFRNVGGRIEVSKEERYFQGHPDCDRHYGFGFQWTAGRKS</sequence>
<proteinExistence type="predicted"/>
<name>A0AAU7UC54_9DEIO</name>
<dbReference type="AlphaFoldDB" id="A0AAU7UC54"/>
<dbReference type="EMBL" id="CP158299">
    <property type="protein sequence ID" value="XBV86064.1"/>
    <property type="molecule type" value="Genomic_DNA"/>
</dbReference>
<dbReference type="InterPro" id="IPR051324">
    <property type="entry name" value="Stress/Tellurium_Resist"/>
</dbReference>
<feature type="region of interest" description="Disordered" evidence="1">
    <location>
        <begin position="171"/>
        <end position="214"/>
    </location>
</feature>
<dbReference type="InterPro" id="IPR003325">
    <property type="entry name" value="TerD"/>
</dbReference>
<dbReference type="Pfam" id="PF02342">
    <property type="entry name" value="TerD"/>
    <property type="match status" value="1"/>
</dbReference>
<dbReference type="CDD" id="cd06974">
    <property type="entry name" value="TerD_like"/>
    <property type="match status" value="2"/>
</dbReference>
<reference evidence="3" key="1">
    <citation type="submission" date="2024-06" db="EMBL/GenBank/DDBJ databases">
        <title>Draft Genome Sequence of Deinococcus sonorensis Type Strain KR-87, a Biofilm Producing Representative of the Genus Deinococcus.</title>
        <authorList>
            <person name="Boren L.S."/>
            <person name="Grosso R.A."/>
            <person name="Hugenberg-Cox A.N."/>
            <person name="Hill J.T.E."/>
            <person name="Albert C.M."/>
            <person name="Tuohy J.M."/>
        </authorList>
    </citation>
    <scope>NUCLEOTIDE SEQUENCE</scope>
    <source>
        <strain evidence="3">KR-87</strain>
    </source>
</reference>
<accession>A0AAU7UC54</accession>
<evidence type="ECO:0000256" key="1">
    <source>
        <dbReference type="SAM" id="MobiDB-lite"/>
    </source>
</evidence>
<evidence type="ECO:0000313" key="3">
    <source>
        <dbReference type="EMBL" id="XBV86064.1"/>
    </source>
</evidence>
<dbReference type="PIRSF" id="PIRSF037118">
    <property type="entry name" value="Tellurite_resistance_TerA"/>
    <property type="match status" value="1"/>
</dbReference>
<gene>
    <name evidence="3" type="ORF">ABOD76_07125</name>
</gene>
<dbReference type="Gene3D" id="2.60.60.30">
    <property type="entry name" value="sav2460 like domains"/>
    <property type="match status" value="2"/>
</dbReference>
<feature type="domain" description="TerD" evidence="2">
    <location>
        <begin position="6"/>
        <end position="167"/>
    </location>
</feature>
<organism evidence="3">
    <name type="scientific">Deinococcus sonorensis KR-87</name>
    <dbReference type="NCBI Taxonomy" id="694439"/>
    <lineage>
        <taxon>Bacteria</taxon>
        <taxon>Thermotogati</taxon>
        <taxon>Deinococcota</taxon>
        <taxon>Deinococci</taxon>
        <taxon>Deinococcales</taxon>
        <taxon>Deinococcaceae</taxon>
        <taxon>Deinococcus</taxon>
    </lineage>
</organism>
<feature type="compositionally biased region" description="Pro residues" evidence="1">
    <location>
        <begin position="175"/>
        <end position="191"/>
    </location>
</feature>
<dbReference type="KEGG" id="dsc:ABOD76_07125"/>
<dbReference type="RefSeq" id="WP_350244115.1">
    <property type="nucleotide sequence ID" value="NZ_CP158299.1"/>
</dbReference>
<dbReference type="InterPro" id="IPR017115">
    <property type="entry name" value="Tellurite_resistance_TerA"/>
</dbReference>